<dbReference type="AlphaFoldDB" id="A0A1M4ZTK0"/>
<dbReference type="GO" id="GO:0004519">
    <property type="term" value="F:endonuclease activity"/>
    <property type="evidence" value="ECO:0007669"/>
    <property type="project" value="UniProtKB-KW"/>
</dbReference>
<name>A0A1M4ZTK0_9BACT</name>
<dbReference type="EMBL" id="FQUU01000007">
    <property type="protein sequence ID" value="SHF21102.1"/>
    <property type="molecule type" value="Genomic_DNA"/>
</dbReference>
<sequence>MGINYRRSTKILFIVINLVAAIIFLLACWAPYLNPQKWWALSLIGLGFAFIIVTLLAFIFFWLVFNIRYIFISLIALTIGYKAILVFFAFHNPDKFDYEKQKNTLRVVHWNVGRFTEWKRNNNKGSQTRLKMMDLIKEQNADVICMQEFFHSTDSVYYDNLDYISKELNYPYYYFSWDGDGYKQWVGQIIFSRLPIIDTSMVRFPAPSMPEALLQADILFGKDTIRFYTTHLQSVRFGKEDFERLHRIKKTDETMVEDSKNIFVKLKRGVVRRCIQADMVRQVISTSPYPYILTGDFNDVPNSYTYFTIRDQDLQDAFLETGLGVGRTYSYIAPTLRIDYIFTTRDFAIRQFNRIIKNYSDHYMLVTDVALNK</sequence>
<protein>
    <submittedName>
        <fullName evidence="3">Metal-dependent hydrolase, endonuclease/exonuclease/phosphatase family</fullName>
    </submittedName>
</protein>
<feature type="transmembrane region" description="Helical" evidence="1">
    <location>
        <begin position="12"/>
        <end position="32"/>
    </location>
</feature>
<evidence type="ECO:0000259" key="2">
    <source>
        <dbReference type="Pfam" id="PF03372"/>
    </source>
</evidence>
<dbReference type="InterPro" id="IPR036691">
    <property type="entry name" value="Endo/exonu/phosph_ase_sf"/>
</dbReference>
<keyword evidence="3" id="KW-0269">Exonuclease</keyword>
<keyword evidence="1" id="KW-0472">Membrane</keyword>
<keyword evidence="3" id="KW-0255">Endonuclease</keyword>
<dbReference type="PANTHER" id="PTHR14859:SF15">
    <property type="entry name" value="ENDONUCLEASE_EXONUCLEASE_PHOSPHATASE DOMAIN-CONTAINING PROTEIN"/>
    <property type="match status" value="1"/>
</dbReference>
<dbReference type="OrthoDB" id="635146at2"/>
<dbReference type="PANTHER" id="PTHR14859">
    <property type="entry name" value="CALCOFLUOR WHITE HYPERSENSITIVE PROTEIN PRECURSOR"/>
    <property type="match status" value="1"/>
</dbReference>
<feature type="transmembrane region" description="Helical" evidence="1">
    <location>
        <begin position="38"/>
        <end position="62"/>
    </location>
</feature>
<dbReference type="PROSITE" id="PS51257">
    <property type="entry name" value="PROKAR_LIPOPROTEIN"/>
    <property type="match status" value="1"/>
</dbReference>
<dbReference type="GO" id="GO:0004527">
    <property type="term" value="F:exonuclease activity"/>
    <property type="evidence" value="ECO:0007669"/>
    <property type="project" value="UniProtKB-KW"/>
</dbReference>
<dbReference type="RefSeq" id="WP_072835249.1">
    <property type="nucleotide sequence ID" value="NZ_FQUU01000007.1"/>
</dbReference>
<dbReference type="GO" id="GO:0016020">
    <property type="term" value="C:membrane"/>
    <property type="evidence" value="ECO:0007669"/>
    <property type="project" value="GOC"/>
</dbReference>
<dbReference type="InterPro" id="IPR051916">
    <property type="entry name" value="GPI-anchor_lipid_remodeler"/>
</dbReference>
<dbReference type="STRING" id="1121884.SAMN02745131_02062"/>
<accession>A0A1M4ZTK0</accession>
<organism evidence="3 4">
    <name type="scientific">Flavisolibacter ginsengisoli DSM 18119</name>
    <dbReference type="NCBI Taxonomy" id="1121884"/>
    <lineage>
        <taxon>Bacteria</taxon>
        <taxon>Pseudomonadati</taxon>
        <taxon>Bacteroidota</taxon>
        <taxon>Chitinophagia</taxon>
        <taxon>Chitinophagales</taxon>
        <taxon>Chitinophagaceae</taxon>
        <taxon>Flavisolibacter</taxon>
    </lineage>
</organism>
<reference evidence="3 4" key="1">
    <citation type="submission" date="2016-11" db="EMBL/GenBank/DDBJ databases">
        <authorList>
            <person name="Jaros S."/>
            <person name="Januszkiewicz K."/>
            <person name="Wedrychowicz H."/>
        </authorList>
    </citation>
    <scope>NUCLEOTIDE SEQUENCE [LARGE SCALE GENOMIC DNA]</scope>
    <source>
        <strain evidence="3 4">DSM 18119</strain>
    </source>
</reference>
<keyword evidence="3" id="KW-0378">Hydrolase</keyword>
<keyword evidence="1" id="KW-1133">Transmembrane helix</keyword>
<evidence type="ECO:0000256" key="1">
    <source>
        <dbReference type="SAM" id="Phobius"/>
    </source>
</evidence>
<feature type="domain" description="Endonuclease/exonuclease/phosphatase" evidence="2">
    <location>
        <begin position="109"/>
        <end position="362"/>
    </location>
</feature>
<dbReference type="Pfam" id="PF03372">
    <property type="entry name" value="Exo_endo_phos"/>
    <property type="match status" value="1"/>
</dbReference>
<evidence type="ECO:0000313" key="3">
    <source>
        <dbReference type="EMBL" id="SHF21102.1"/>
    </source>
</evidence>
<dbReference type="InterPro" id="IPR005135">
    <property type="entry name" value="Endo/exonuclease/phosphatase"/>
</dbReference>
<feature type="transmembrane region" description="Helical" evidence="1">
    <location>
        <begin position="69"/>
        <end position="90"/>
    </location>
</feature>
<dbReference type="Proteomes" id="UP000184048">
    <property type="component" value="Unassembled WGS sequence"/>
</dbReference>
<gene>
    <name evidence="3" type="ORF">SAMN02745131_02062</name>
</gene>
<keyword evidence="3" id="KW-0540">Nuclease</keyword>
<evidence type="ECO:0000313" key="4">
    <source>
        <dbReference type="Proteomes" id="UP000184048"/>
    </source>
</evidence>
<proteinExistence type="predicted"/>
<keyword evidence="4" id="KW-1185">Reference proteome</keyword>
<keyword evidence="1" id="KW-0812">Transmembrane</keyword>
<dbReference type="CDD" id="cd09084">
    <property type="entry name" value="EEP-2"/>
    <property type="match status" value="1"/>
</dbReference>
<dbReference type="GO" id="GO:0006506">
    <property type="term" value="P:GPI anchor biosynthetic process"/>
    <property type="evidence" value="ECO:0007669"/>
    <property type="project" value="TreeGrafter"/>
</dbReference>
<dbReference type="Gene3D" id="3.60.10.10">
    <property type="entry name" value="Endonuclease/exonuclease/phosphatase"/>
    <property type="match status" value="1"/>
</dbReference>
<dbReference type="SUPFAM" id="SSF56219">
    <property type="entry name" value="DNase I-like"/>
    <property type="match status" value="1"/>
</dbReference>